<dbReference type="Proteomes" id="UP000827986">
    <property type="component" value="Unassembled WGS sequence"/>
</dbReference>
<dbReference type="EMBL" id="JAHDVG010000476">
    <property type="protein sequence ID" value="KAH1175687.1"/>
    <property type="molecule type" value="Genomic_DNA"/>
</dbReference>
<evidence type="ECO:0000313" key="3">
    <source>
        <dbReference type="Proteomes" id="UP000827986"/>
    </source>
</evidence>
<reference evidence="2" key="1">
    <citation type="submission" date="2021-09" db="EMBL/GenBank/DDBJ databases">
        <title>The genome of Mauremys mutica provides insights into the evolution of semi-aquatic lifestyle.</title>
        <authorList>
            <person name="Gong S."/>
            <person name="Gao Y."/>
        </authorList>
    </citation>
    <scope>NUCLEOTIDE SEQUENCE</scope>
    <source>
        <strain evidence="2">MM-2020</strain>
        <tissue evidence="2">Muscle</tissue>
    </source>
</reference>
<evidence type="ECO:0000256" key="1">
    <source>
        <dbReference type="SAM" id="MobiDB-lite"/>
    </source>
</evidence>
<proteinExistence type="predicted"/>
<organism evidence="2 3">
    <name type="scientific">Mauremys mutica</name>
    <name type="common">yellowpond turtle</name>
    <dbReference type="NCBI Taxonomy" id="74926"/>
    <lineage>
        <taxon>Eukaryota</taxon>
        <taxon>Metazoa</taxon>
        <taxon>Chordata</taxon>
        <taxon>Craniata</taxon>
        <taxon>Vertebrata</taxon>
        <taxon>Euteleostomi</taxon>
        <taxon>Archelosauria</taxon>
        <taxon>Testudinata</taxon>
        <taxon>Testudines</taxon>
        <taxon>Cryptodira</taxon>
        <taxon>Durocryptodira</taxon>
        <taxon>Testudinoidea</taxon>
        <taxon>Geoemydidae</taxon>
        <taxon>Geoemydinae</taxon>
        <taxon>Mauremys</taxon>
    </lineage>
</organism>
<protein>
    <submittedName>
        <fullName evidence="2">Uncharacterized protein</fullName>
    </submittedName>
</protein>
<sequence length="192" mass="21448">MICTTHKIIITPPSQQDFISLGFQHSLYFLESTPGIISVTSLNIHKALNYSAIQYCAVCTKDYSPPQKAWCQATKRGGGREGEEGENNKGLPISIAPHKNGGRVCVEGTYPYTTPPHHLVFVRMSGRRKGRKYYPVQVMTSCHEGGLQSIAHSVERKHHNFKGPALQCIKIPRPCNTHRLANPNRAQVAEWQ</sequence>
<accession>A0A9D3X914</accession>
<keyword evidence="3" id="KW-1185">Reference proteome</keyword>
<gene>
    <name evidence="2" type="ORF">KIL84_022212</name>
</gene>
<dbReference type="AlphaFoldDB" id="A0A9D3X914"/>
<evidence type="ECO:0000313" key="2">
    <source>
        <dbReference type="EMBL" id="KAH1175687.1"/>
    </source>
</evidence>
<feature type="region of interest" description="Disordered" evidence="1">
    <location>
        <begin position="74"/>
        <end position="93"/>
    </location>
</feature>
<comment type="caution">
    <text evidence="2">The sequence shown here is derived from an EMBL/GenBank/DDBJ whole genome shotgun (WGS) entry which is preliminary data.</text>
</comment>
<name>A0A9D3X914_9SAUR</name>